<dbReference type="GO" id="GO:0016616">
    <property type="term" value="F:oxidoreductase activity, acting on the CH-OH group of donors, NAD or NADP as acceptor"/>
    <property type="evidence" value="ECO:0007669"/>
    <property type="project" value="TreeGrafter"/>
</dbReference>
<keyword evidence="2" id="KW-0560">Oxidoreductase</keyword>
<evidence type="ECO:0000256" key="1">
    <source>
        <dbReference type="ARBA" id="ARBA00006484"/>
    </source>
</evidence>
<proteinExistence type="inferred from homology"/>
<dbReference type="InterPro" id="IPR002347">
    <property type="entry name" value="SDR_fam"/>
</dbReference>
<dbReference type="Pfam" id="PF13561">
    <property type="entry name" value="adh_short_C2"/>
    <property type="match status" value="1"/>
</dbReference>
<dbReference type="PRINTS" id="PR00080">
    <property type="entry name" value="SDRFAMILY"/>
</dbReference>
<dbReference type="AlphaFoldDB" id="A0A1N7SE58"/>
<dbReference type="OrthoDB" id="20590at2"/>
<dbReference type="RefSeq" id="WP_087736739.1">
    <property type="nucleotide sequence ID" value="NZ_CYGY02000047.1"/>
</dbReference>
<dbReference type="EMBL" id="CYGY02000047">
    <property type="protein sequence ID" value="SIT45620.1"/>
    <property type="molecule type" value="Genomic_DNA"/>
</dbReference>
<evidence type="ECO:0000256" key="2">
    <source>
        <dbReference type="ARBA" id="ARBA00023002"/>
    </source>
</evidence>
<dbReference type="Proteomes" id="UP000195569">
    <property type="component" value="Unassembled WGS sequence"/>
</dbReference>
<evidence type="ECO:0000313" key="4">
    <source>
        <dbReference type="Proteomes" id="UP000195569"/>
    </source>
</evidence>
<dbReference type="FunFam" id="3.40.50.720:FF:000173">
    <property type="entry name" value="3-oxoacyl-[acyl-carrier protein] reductase"/>
    <property type="match status" value="1"/>
</dbReference>
<dbReference type="Gene3D" id="3.40.50.720">
    <property type="entry name" value="NAD(P)-binding Rossmann-like Domain"/>
    <property type="match status" value="1"/>
</dbReference>
<accession>A0A1N7SE58</accession>
<gene>
    <name evidence="3" type="ORF">BN2476_470083</name>
</gene>
<dbReference type="PRINTS" id="PR00081">
    <property type="entry name" value="GDHRDH"/>
</dbReference>
<dbReference type="SUPFAM" id="SSF51735">
    <property type="entry name" value="NAD(P)-binding Rossmann-fold domains"/>
    <property type="match status" value="1"/>
</dbReference>
<reference evidence="3" key="1">
    <citation type="submission" date="2016-12" db="EMBL/GenBank/DDBJ databases">
        <authorList>
            <person name="Moulin L."/>
        </authorList>
    </citation>
    <scope>NUCLEOTIDE SEQUENCE [LARGE SCALE GENOMIC DNA]</scope>
    <source>
        <strain evidence="3">STM 7183</strain>
    </source>
</reference>
<evidence type="ECO:0000313" key="3">
    <source>
        <dbReference type="EMBL" id="SIT45620.1"/>
    </source>
</evidence>
<sequence>MNQSSASARQTALVTGGAGGIGVAICRYLADAGHRVAVADLNAEAAARVAATLPGDGHFGLAIDVSDETSVERAFDRVTEDAGRPTILIAGAGVLFFKPDGQRPLIKEISLADWTRTMTINQTGCFLTCREFARRLPEGHSFGRIVTISSVTAQLGGYRSNAAYIASKAAVIGFTKALARELAPQGVTVNSVAPGLIDAPMLRQSLPQDRDSEVAATIPLGRIGLPEDVADAVAYLVSEGANYQTGTTIDVNGGYRMQ</sequence>
<name>A0A1N7SE58_9BURK</name>
<dbReference type="InterPro" id="IPR036291">
    <property type="entry name" value="NAD(P)-bd_dom_sf"/>
</dbReference>
<keyword evidence="4" id="KW-1185">Reference proteome</keyword>
<comment type="similarity">
    <text evidence="1">Belongs to the short-chain dehydrogenases/reductases (SDR) family.</text>
</comment>
<dbReference type="PANTHER" id="PTHR42760:SF133">
    <property type="entry name" value="3-OXOACYL-[ACYL-CARRIER-PROTEIN] REDUCTASE"/>
    <property type="match status" value="1"/>
</dbReference>
<dbReference type="PANTHER" id="PTHR42760">
    <property type="entry name" value="SHORT-CHAIN DEHYDROGENASES/REDUCTASES FAMILY MEMBER"/>
    <property type="match status" value="1"/>
</dbReference>
<organism evidence="3 4">
    <name type="scientific">Paraburkholderia piptadeniae</name>
    <dbReference type="NCBI Taxonomy" id="1701573"/>
    <lineage>
        <taxon>Bacteria</taxon>
        <taxon>Pseudomonadati</taxon>
        <taxon>Pseudomonadota</taxon>
        <taxon>Betaproteobacteria</taxon>
        <taxon>Burkholderiales</taxon>
        <taxon>Burkholderiaceae</taxon>
        <taxon>Paraburkholderia</taxon>
    </lineage>
</organism>
<comment type="caution">
    <text evidence="3">The sequence shown here is derived from an EMBL/GenBank/DDBJ whole genome shotgun (WGS) entry which is preliminary data.</text>
</comment>
<protein>
    <submittedName>
        <fullName evidence="3">Short-chain dehydrogenase/reductase SDR</fullName>
    </submittedName>
</protein>